<dbReference type="InterPro" id="IPR035093">
    <property type="entry name" value="RelE/ParE_toxin_dom_sf"/>
</dbReference>
<dbReference type="AlphaFoldDB" id="A5GCX5"/>
<sequence>MNIRFLEPARIELDDAISWYEIEQENLGWLFLDEVRFALKRITNFPESCATIAPGLRRCITRRFPYMLVYGIDNKTVVIVAVAHLHREPMYWHDRPTRETVGDA</sequence>
<accession>A5GCX5</accession>
<dbReference type="Pfam" id="PF05016">
    <property type="entry name" value="ParE_toxin"/>
    <property type="match status" value="1"/>
</dbReference>
<evidence type="ECO:0000313" key="3">
    <source>
        <dbReference type="Proteomes" id="UP000006695"/>
    </source>
</evidence>
<dbReference type="EMBL" id="CP000698">
    <property type="protein sequence ID" value="ABQ24568.1"/>
    <property type="molecule type" value="Genomic_DNA"/>
</dbReference>
<dbReference type="OrthoDB" id="278204at2"/>
<evidence type="ECO:0000313" key="2">
    <source>
        <dbReference type="EMBL" id="ABQ24568.1"/>
    </source>
</evidence>
<reference evidence="2 3" key="1">
    <citation type="submission" date="2007-05" db="EMBL/GenBank/DDBJ databases">
        <title>Complete sequence of Geobacter uraniireducens Rf4.</title>
        <authorList>
            <consortium name="US DOE Joint Genome Institute"/>
            <person name="Copeland A."/>
            <person name="Lucas S."/>
            <person name="Lapidus A."/>
            <person name="Barry K."/>
            <person name="Detter J.C."/>
            <person name="Glavina del Rio T."/>
            <person name="Hammon N."/>
            <person name="Israni S."/>
            <person name="Dalin E."/>
            <person name="Tice H."/>
            <person name="Pitluck S."/>
            <person name="Chertkov O."/>
            <person name="Brettin T."/>
            <person name="Bruce D."/>
            <person name="Han C."/>
            <person name="Schmutz J."/>
            <person name="Larimer F."/>
            <person name="Land M."/>
            <person name="Hauser L."/>
            <person name="Kyrpides N."/>
            <person name="Mikhailova N."/>
            <person name="Shelobolina E."/>
            <person name="Aklujkar M."/>
            <person name="Lovley D."/>
            <person name="Richardson P."/>
        </authorList>
    </citation>
    <scope>NUCLEOTIDE SEQUENCE [LARGE SCALE GENOMIC DNA]</scope>
    <source>
        <strain evidence="2 3">Rf4</strain>
    </source>
</reference>
<proteinExistence type="predicted"/>
<dbReference type="Proteomes" id="UP000006695">
    <property type="component" value="Chromosome"/>
</dbReference>
<dbReference type="KEGG" id="gur:Gura_0352"/>
<organism evidence="2 3">
    <name type="scientific">Geotalea uraniireducens (strain Rf4)</name>
    <name type="common">Geobacter uraniireducens</name>
    <dbReference type="NCBI Taxonomy" id="351605"/>
    <lineage>
        <taxon>Bacteria</taxon>
        <taxon>Pseudomonadati</taxon>
        <taxon>Thermodesulfobacteriota</taxon>
        <taxon>Desulfuromonadia</taxon>
        <taxon>Geobacterales</taxon>
        <taxon>Geobacteraceae</taxon>
        <taxon>Geotalea</taxon>
    </lineage>
</organism>
<keyword evidence="3" id="KW-1185">Reference proteome</keyword>
<keyword evidence="1" id="KW-1277">Toxin-antitoxin system</keyword>
<dbReference type="Gene3D" id="3.30.2310.20">
    <property type="entry name" value="RelE-like"/>
    <property type="match status" value="1"/>
</dbReference>
<gene>
    <name evidence="2" type="ordered locus">Gura_0352</name>
</gene>
<name>A5GCX5_GEOUR</name>
<dbReference type="InterPro" id="IPR007712">
    <property type="entry name" value="RelE/ParE_toxin"/>
</dbReference>
<dbReference type="RefSeq" id="WP_011937294.1">
    <property type="nucleotide sequence ID" value="NC_009483.1"/>
</dbReference>
<protein>
    <submittedName>
        <fullName evidence="2">Plasmid stabilization system</fullName>
    </submittedName>
</protein>
<dbReference type="STRING" id="351605.Gura_0352"/>
<evidence type="ECO:0000256" key="1">
    <source>
        <dbReference type="ARBA" id="ARBA00022649"/>
    </source>
</evidence>
<dbReference type="HOGENOM" id="CLU_147162_7_0_7"/>